<dbReference type="InterPro" id="IPR016047">
    <property type="entry name" value="M23ase_b-sheet_dom"/>
</dbReference>
<keyword evidence="2" id="KW-1133">Transmembrane helix</keyword>
<dbReference type="InterPro" id="IPR050570">
    <property type="entry name" value="Cell_wall_metabolism_enzyme"/>
</dbReference>
<reference evidence="5" key="1">
    <citation type="submission" date="2020-10" db="EMBL/GenBank/DDBJ databases">
        <authorList>
            <person name="Gilroy R."/>
        </authorList>
    </citation>
    <scope>NUCLEOTIDE SEQUENCE</scope>
    <source>
        <strain evidence="5">CHK184-20233</strain>
    </source>
</reference>
<sequence length="505" mass="56688">MNIKTIITIIVALMVSLIIIFITPKEETLTPKNVYRVYLAGKSVGLIDDKDSLDDYIDKEQQTLKDKYKADKVYAPEDLEVVKDVTYNENISTTEEIYNKIKDIEPFTIKGYAITIEGLDSTNEEGETIKGKDQTIYVLDKKVFEEAMDNTIRSFVDSDSYDKYLNNDQKEIESGKTGTVIENIYIENKVTIKETNIPSDETIYENVDDLSKYLLFGTLDEQQKYTVQAGDTISDVAFNNKLSNEEFLIANPEFTDANNLLYEGQNVTISIIKPQFRLVEIDHQVTTQDIPYETETRYDNTQYSTYEETIQEGVNGSQLVTSKVEKVNGQVESAVIDNNATQVLKEPVKRIVVKGTKQRGSSGGVNSGLSSNSKVEGYWLWPTRTPYYISSPYAYRWGTLHDGMDIAGAGFGSPIYASNNGIVVASSYKYDNGEYIVINHNNGYYTMYAHLAERYVSVGQEVSQGDTIGAMGRTGAATGVHLHFGLWRGFPYSRGSSSMNPMSLF</sequence>
<dbReference type="PROSITE" id="PS51109">
    <property type="entry name" value="G5"/>
    <property type="match status" value="1"/>
</dbReference>
<organism evidence="5 6">
    <name type="scientific">Candidatus Onthousia excrementipullorum</name>
    <dbReference type="NCBI Taxonomy" id="2840884"/>
    <lineage>
        <taxon>Bacteria</taxon>
        <taxon>Bacillati</taxon>
        <taxon>Bacillota</taxon>
        <taxon>Bacilli</taxon>
        <taxon>Candidatus Onthousia</taxon>
    </lineage>
</organism>
<comment type="caution">
    <text evidence="5">The sequence shown here is derived from an EMBL/GenBank/DDBJ whole genome shotgun (WGS) entry which is preliminary data.</text>
</comment>
<evidence type="ECO:0000259" key="3">
    <source>
        <dbReference type="PROSITE" id="PS51109"/>
    </source>
</evidence>
<keyword evidence="1" id="KW-0732">Signal</keyword>
<feature type="domain" description="LysM" evidence="4">
    <location>
        <begin position="223"/>
        <end position="269"/>
    </location>
</feature>
<evidence type="ECO:0000313" key="5">
    <source>
        <dbReference type="EMBL" id="HIR59685.1"/>
    </source>
</evidence>
<gene>
    <name evidence="5" type="ORF">IAB38_06505</name>
</gene>
<name>A0A9D1DV38_9FIRM</name>
<dbReference type="PANTHER" id="PTHR21666:SF270">
    <property type="entry name" value="MUREIN HYDROLASE ACTIVATOR ENVC"/>
    <property type="match status" value="1"/>
</dbReference>
<evidence type="ECO:0000256" key="1">
    <source>
        <dbReference type="ARBA" id="ARBA00022729"/>
    </source>
</evidence>
<dbReference type="Pfam" id="PF01551">
    <property type="entry name" value="Peptidase_M23"/>
    <property type="match status" value="1"/>
</dbReference>
<dbReference type="SMART" id="SM01208">
    <property type="entry name" value="G5"/>
    <property type="match status" value="1"/>
</dbReference>
<keyword evidence="2" id="KW-0812">Transmembrane</keyword>
<keyword evidence="2" id="KW-0472">Membrane</keyword>
<dbReference type="PROSITE" id="PS51782">
    <property type="entry name" value="LYSM"/>
    <property type="match status" value="1"/>
</dbReference>
<dbReference type="EMBL" id="DVHC01000062">
    <property type="protein sequence ID" value="HIR59685.1"/>
    <property type="molecule type" value="Genomic_DNA"/>
</dbReference>
<evidence type="ECO:0000256" key="2">
    <source>
        <dbReference type="SAM" id="Phobius"/>
    </source>
</evidence>
<evidence type="ECO:0000259" key="4">
    <source>
        <dbReference type="PROSITE" id="PS51782"/>
    </source>
</evidence>
<dbReference type="InterPro" id="IPR018392">
    <property type="entry name" value="LysM"/>
</dbReference>
<dbReference type="InterPro" id="IPR011098">
    <property type="entry name" value="G5_dom"/>
</dbReference>
<dbReference type="PANTHER" id="PTHR21666">
    <property type="entry name" value="PEPTIDASE-RELATED"/>
    <property type="match status" value="1"/>
</dbReference>
<dbReference type="Gene3D" id="3.10.350.10">
    <property type="entry name" value="LysM domain"/>
    <property type="match status" value="1"/>
</dbReference>
<dbReference type="Gene3D" id="2.20.230.10">
    <property type="entry name" value="Resuscitation-promoting factor rpfb"/>
    <property type="match status" value="1"/>
</dbReference>
<dbReference type="AlphaFoldDB" id="A0A9D1DV38"/>
<dbReference type="Gene3D" id="2.70.70.10">
    <property type="entry name" value="Glucose Permease (Domain IIA)"/>
    <property type="match status" value="1"/>
</dbReference>
<dbReference type="Pfam" id="PF07501">
    <property type="entry name" value="G5"/>
    <property type="match status" value="1"/>
</dbReference>
<dbReference type="Proteomes" id="UP000824232">
    <property type="component" value="Unassembled WGS sequence"/>
</dbReference>
<dbReference type="Pfam" id="PF01476">
    <property type="entry name" value="LysM"/>
    <property type="match status" value="1"/>
</dbReference>
<dbReference type="CDD" id="cd12797">
    <property type="entry name" value="M23_peptidase"/>
    <property type="match status" value="1"/>
</dbReference>
<dbReference type="InterPro" id="IPR036779">
    <property type="entry name" value="LysM_dom_sf"/>
</dbReference>
<dbReference type="GO" id="GO:0004222">
    <property type="term" value="F:metalloendopeptidase activity"/>
    <property type="evidence" value="ECO:0007669"/>
    <property type="project" value="TreeGrafter"/>
</dbReference>
<dbReference type="SUPFAM" id="SSF54106">
    <property type="entry name" value="LysM domain"/>
    <property type="match status" value="1"/>
</dbReference>
<evidence type="ECO:0000313" key="6">
    <source>
        <dbReference type="Proteomes" id="UP000824232"/>
    </source>
</evidence>
<protein>
    <submittedName>
        <fullName evidence="5">Peptidoglycan DD-metalloendopeptidase family protein</fullName>
    </submittedName>
</protein>
<reference evidence="5" key="2">
    <citation type="journal article" date="2021" name="PeerJ">
        <title>Extensive microbial diversity within the chicken gut microbiome revealed by metagenomics and culture.</title>
        <authorList>
            <person name="Gilroy R."/>
            <person name="Ravi A."/>
            <person name="Getino M."/>
            <person name="Pursley I."/>
            <person name="Horton D.L."/>
            <person name="Alikhan N.F."/>
            <person name="Baker D."/>
            <person name="Gharbi K."/>
            <person name="Hall N."/>
            <person name="Watson M."/>
            <person name="Adriaenssens E.M."/>
            <person name="Foster-Nyarko E."/>
            <person name="Jarju S."/>
            <person name="Secka A."/>
            <person name="Antonio M."/>
            <person name="Oren A."/>
            <person name="Chaudhuri R.R."/>
            <person name="La Ragione R."/>
            <person name="Hildebrand F."/>
            <person name="Pallen M.J."/>
        </authorList>
    </citation>
    <scope>NUCLEOTIDE SEQUENCE</scope>
    <source>
        <strain evidence="5">CHK184-20233</strain>
    </source>
</reference>
<dbReference type="SUPFAM" id="SSF51261">
    <property type="entry name" value="Duplicated hybrid motif"/>
    <property type="match status" value="1"/>
</dbReference>
<feature type="transmembrane region" description="Helical" evidence="2">
    <location>
        <begin position="6"/>
        <end position="23"/>
    </location>
</feature>
<dbReference type="InterPro" id="IPR011055">
    <property type="entry name" value="Dup_hybrid_motif"/>
</dbReference>
<feature type="domain" description="G5" evidence="3">
    <location>
        <begin position="276"/>
        <end position="358"/>
    </location>
</feature>
<proteinExistence type="predicted"/>
<dbReference type="CDD" id="cd00118">
    <property type="entry name" value="LysM"/>
    <property type="match status" value="1"/>
</dbReference>
<accession>A0A9D1DV38</accession>